<comment type="caution">
    <text evidence="1">The sequence shown here is derived from an EMBL/GenBank/DDBJ whole genome shotgun (WGS) entry which is preliminary data.</text>
</comment>
<keyword evidence="2" id="KW-1185">Reference proteome</keyword>
<reference evidence="1" key="1">
    <citation type="submission" date="2022-07" db="EMBL/GenBank/DDBJ databases">
        <title>Phylogenomic reconstructions and comparative analyses of Kickxellomycotina fungi.</title>
        <authorList>
            <person name="Reynolds N.K."/>
            <person name="Stajich J.E."/>
            <person name="Barry K."/>
            <person name="Grigoriev I.V."/>
            <person name="Crous P."/>
            <person name="Smith M.E."/>
        </authorList>
    </citation>
    <scope>NUCLEOTIDE SEQUENCE</scope>
    <source>
        <strain evidence="1">Benny 63K</strain>
    </source>
</reference>
<protein>
    <submittedName>
        <fullName evidence="1">Uncharacterized protein</fullName>
    </submittedName>
</protein>
<proteinExistence type="predicted"/>
<name>A0ACC1IH59_9FUNG</name>
<dbReference type="EMBL" id="JANBPG010000651">
    <property type="protein sequence ID" value="KAJ1894756.1"/>
    <property type="molecule type" value="Genomic_DNA"/>
</dbReference>
<gene>
    <name evidence="1" type="ORF">LPJ66_004991</name>
</gene>
<evidence type="ECO:0000313" key="2">
    <source>
        <dbReference type="Proteomes" id="UP001150581"/>
    </source>
</evidence>
<organism evidence="1 2">
    <name type="scientific">Kickxella alabastrina</name>
    <dbReference type="NCBI Taxonomy" id="61397"/>
    <lineage>
        <taxon>Eukaryota</taxon>
        <taxon>Fungi</taxon>
        <taxon>Fungi incertae sedis</taxon>
        <taxon>Zoopagomycota</taxon>
        <taxon>Kickxellomycotina</taxon>
        <taxon>Kickxellomycetes</taxon>
        <taxon>Kickxellales</taxon>
        <taxon>Kickxellaceae</taxon>
        <taxon>Kickxella</taxon>
    </lineage>
</organism>
<dbReference type="Proteomes" id="UP001150581">
    <property type="component" value="Unassembled WGS sequence"/>
</dbReference>
<sequence length="291" mass="32083">MPPINITRLIYAPGYGHINPTAVTVIVERIVIDSGARKRAGKVATSSAIVIRETRNDLVTVIPAGHGQARHPCAGKQGYRIHRHQQGCHHGYHGHHGGHHGRHNGHHHGDQQDPEPKPEPGPEPGLEQRQRHIGHAHHAVPYGHSHRYQAQRQHLPTHSSDGNSLGPRLADFALSELGFLALSFALSLVLLLIGYKLGDRVCRFENARDRTRGRGHRNSLARRQQNSGAWVPAMQEKQQQQQRTKPPQPIYLEADSLNELDIETGADCALSVVAEPHTARTKDNGGNINGN</sequence>
<accession>A0ACC1IH59</accession>
<evidence type="ECO:0000313" key="1">
    <source>
        <dbReference type="EMBL" id="KAJ1894756.1"/>
    </source>
</evidence>